<evidence type="ECO:0000313" key="3">
    <source>
        <dbReference type="EMBL" id="GID66084.1"/>
    </source>
</evidence>
<evidence type="ECO:0000259" key="2">
    <source>
        <dbReference type="Pfam" id="PF01833"/>
    </source>
</evidence>
<dbReference type="Proteomes" id="UP000619479">
    <property type="component" value="Unassembled WGS sequence"/>
</dbReference>
<keyword evidence="1" id="KW-0732">Signal</keyword>
<proteinExistence type="predicted"/>
<feature type="chain" id="PRO_5037862226" description="IPT/TIG domain-containing protein" evidence="1">
    <location>
        <begin position="37"/>
        <end position="779"/>
    </location>
</feature>
<dbReference type="InterPro" id="IPR013783">
    <property type="entry name" value="Ig-like_fold"/>
</dbReference>
<organism evidence="3 4">
    <name type="scientific">Actinoplanes cyaneus</name>
    <dbReference type="NCBI Taxonomy" id="52696"/>
    <lineage>
        <taxon>Bacteria</taxon>
        <taxon>Bacillati</taxon>
        <taxon>Actinomycetota</taxon>
        <taxon>Actinomycetes</taxon>
        <taxon>Micromonosporales</taxon>
        <taxon>Micromonosporaceae</taxon>
        <taxon>Actinoplanes</taxon>
    </lineage>
</organism>
<feature type="domain" description="IPT/TIG" evidence="2">
    <location>
        <begin position="394"/>
        <end position="467"/>
    </location>
</feature>
<protein>
    <recommendedName>
        <fullName evidence="2">IPT/TIG domain-containing protein</fullName>
    </recommendedName>
</protein>
<dbReference type="GO" id="GO:0005975">
    <property type="term" value="P:carbohydrate metabolic process"/>
    <property type="evidence" value="ECO:0007669"/>
    <property type="project" value="UniProtKB-ARBA"/>
</dbReference>
<dbReference type="EMBL" id="BOMH01000028">
    <property type="protein sequence ID" value="GID66084.1"/>
    <property type="molecule type" value="Genomic_DNA"/>
</dbReference>
<keyword evidence="4" id="KW-1185">Reference proteome</keyword>
<comment type="caution">
    <text evidence="3">The sequence shown here is derived from an EMBL/GenBank/DDBJ whole genome shotgun (WGS) entry which is preliminary data.</text>
</comment>
<dbReference type="CDD" id="cd00603">
    <property type="entry name" value="IPT_PCSR"/>
    <property type="match status" value="1"/>
</dbReference>
<dbReference type="RefSeq" id="WP_203742498.1">
    <property type="nucleotide sequence ID" value="NZ_BAAAUC010000047.1"/>
</dbReference>
<name>A0A919IHU7_9ACTN</name>
<dbReference type="AlphaFoldDB" id="A0A919IHU7"/>
<dbReference type="SUPFAM" id="SSF81296">
    <property type="entry name" value="E set domains"/>
    <property type="match status" value="1"/>
</dbReference>
<gene>
    <name evidence="3" type="ORF">Acy02nite_39650</name>
</gene>
<accession>A0A919IHU7</accession>
<dbReference type="Pfam" id="PF01833">
    <property type="entry name" value="TIG"/>
    <property type="match status" value="1"/>
</dbReference>
<sequence length="779" mass="76942">MRKSKSRSKARLAAAAGLTTGAVGAALLAAPTAAFAAVTVSPPVVAVGGRVTITDTDGVTFVTGSTTAANRVMILTAPGTTTPVCAATIPVASTTILTATVAESSNVTKTVTFDMPIGATAGTSGQAKRYVACVYDTVGGTTARHGAQNGYSVNVGTVPTLNPALGLTGGGNTVGVTASTSIFSGVTTVGGQFATGECPATYGTPAAGLSTTVTKTGDAAASVTVPSGVTSTASTPTPYNLCFYNGAAATSLLISGALYSASQLSLSQTIGSWQGGTSLDITSPNPFLAGVDAPGVLFTSAASCPTDYDYDTGTYKYPAADKVRKVSNNRLAIATPTLFYADQPTMTAAATAAGSSSVPWNMCVYNGTVDNGDATSSDLVASNPYRVTTIQTATGISPKAGPALGGSLITVTGTNFPTEPGAITASLGGSPLTDITPISSTAFTARTPMHAPTNNAALTVTTAAGSYTMPTQGFAYTSALVTNPKTAPNTRAVDVVVNGVGFESATWGATLTTGAHIFLGKGPYSNAAVGGGTARANPPVADCGKVLVLSDTELVCKLDLTKRLNAAGDAVLASAPKFGAALTIGTTTGSRVLTAAAATFDQTDVGKAVVDTAVLASQKIPAGTTIQSVVSDTEAIMSNPASGTVANSATIVITGTNYRTAAMTTSSGANSLAAAGTGNDVILTTDVGKWISGAGILPASIVARTSGTVGALTDVAAAAANATASATVTTVITSGNSVVPEGSYNLQYVSNAALNSVHTDPAYVQSSISSNSTFTVASF</sequence>
<dbReference type="InterPro" id="IPR002909">
    <property type="entry name" value="IPT_dom"/>
</dbReference>
<evidence type="ECO:0000256" key="1">
    <source>
        <dbReference type="SAM" id="SignalP"/>
    </source>
</evidence>
<evidence type="ECO:0000313" key="4">
    <source>
        <dbReference type="Proteomes" id="UP000619479"/>
    </source>
</evidence>
<reference evidence="3" key="1">
    <citation type="submission" date="2021-01" db="EMBL/GenBank/DDBJ databases">
        <title>Whole genome shotgun sequence of Actinoplanes cyaneus NBRC 14990.</title>
        <authorList>
            <person name="Komaki H."/>
            <person name="Tamura T."/>
        </authorList>
    </citation>
    <scope>NUCLEOTIDE SEQUENCE</scope>
    <source>
        <strain evidence="3">NBRC 14990</strain>
    </source>
</reference>
<dbReference type="InterPro" id="IPR014756">
    <property type="entry name" value="Ig_E-set"/>
</dbReference>
<dbReference type="Gene3D" id="2.60.40.10">
    <property type="entry name" value="Immunoglobulins"/>
    <property type="match status" value="1"/>
</dbReference>
<feature type="signal peptide" evidence="1">
    <location>
        <begin position="1"/>
        <end position="36"/>
    </location>
</feature>